<organism evidence="4 5">
    <name type="scientific">Cellulomonas bogoriensis 69B4 = DSM 16987</name>
    <dbReference type="NCBI Taxonomy" id="1386082"/>
    <lineage>
        <taxon>Bacteria</taxon>
        <taxon>Bacillati</taxon>
        <taxon>Actinomycetota</taxon>
        <taxon>Actinomycetes</taxon>
        <taxon>Micrococcales</taxon>
        <taxon>Cellulomonadaceae</taxon>
        <taxon>Cellulomonas</taxon>
    </lineage>
</organism>
<reference evidence="4 5" key="1">
    <citation type="submission" date="2013-08" db="EMBL/GenBank/DDBJ databases">
        <title>Genome sequencing of Cellulomonas bogoriensis 69B4.</title>
        <authorList>
            <person name="Chen F."/>
            <person name="Li Y."/>
            <person name="Wang G."/>
        </authorList>
    </citation>
    <scope>NUCLEOTIDE SEQUENCE [LARGE SCALE GENOMIC DNA]</scope>
    <source>
        <strain evidence="4 5">69B4</strain>
    </source>
</reference>
<evidence type="ECO:0000259" key="3">
    <source>
        <dbReference type="SMART" id="SM01204"/>
    </source>
</evidence>
<dbReference type="AlphaFoldDB" id="A0A0A0C016"/>
<comment type="caution">
    <text evidence="4">The sequence shown here is derived from an EMBL/GenBank/DDBJ whole genome shotgun (WGS) entry which is preliminary data.</text>
</comment>
<evidence type="ECO:0000313" key="5">
    <source>
        <dbReference type="Proteomes" id="UP000054314"/>
    </source>
</evidence>
<evidence type="ECO:0008006" key="6">
    <source>
        <dbReference type="Google" id="ProtNLM"/>
    </source>
</evidence>
<dbReference type="InterPro" id="IPR013702">
    <property type="entry name" value="FIST_domain_N"/>
</dbReference>
<dbReference type="InterPro" id="IPR019494">
    <property type="entry name" value="FIST_C"/>
</dbReference>
<name>A0A0A0C016_9CELL</name>
<feature type="region of interest" description="Disordered" evidence="1">
    <location>
        <begin position="1"/>
        <end position="21"/>
    </location>
</feature>
<feature type="domain" description="FIST C-domain" evidence="3">
    <location>
        <begin position="228"/>
        <end position="367"/>
    </location>
</feature>
<evidence type="ECO:0000259" key="2">
    <source>
        <dbReference type="SMART" id="SM00897"/>
    </source>
</evidence>
<gene>
    <name evidence="4" type="ORF">N869_13320</name>
</gene>
<dbReference type="PANTHER" id="PTHR40252">
    <property type="entry name" value="BLR0328 PROTEIN"/>
    <property type="match status" value="1"/>
</dbReference>
<dbReference type="EMBL" id="AXCZ01000037">
    <property type="protein sequence ID" value="KGM13546.1"/>
    <property type="molecule type" value="Genomic_DNA"/>
</dbReference>
<dbReference type="SMART" id="SM00897">
    <property type="entry name" value="FIST"/>
    <property type="match status" value="1"/>
</dbReference>
<evidence type="ECO:0000256" key="1">
    <source>
        <dbReference type="SAM" id="MobiDB-lite"/>
    </source>
</evidence>
<dbReference type="PANTHER" id="PTHR40252:SF2">
    <property type="entry name" value="BLR0328 PROTEIN"/>
    <property type="match status" value="1"/>
</dbReference>
<keyword evidence="5" id="KW-1185">Reference proteome</keyword>
<feature type="domain" description="FIST" evidence="2">
    <location>
        <begin position="30"/>
        <end position="227"/>
    </location>
</feature>
<proteinExistence type="predicted"/>
<sequence length="383" mass="39842">MGSALSREGDPTTAGREAAQEAVRHLQGETPGLVLVFASIRYDLPALLAGIREVTGDAPLVGATSSGQLSDGEFLAPGEGVALMVLGGEPYQFRTHVVRGLHEDANQCGRELARAVLPSPGERAPHGAVMLLADSLAGDLPGLLAGIHHVAGAAVPVVGGAAGADRSLDVTYVFHGDEVLNDGAVGVWIGSPRPLRVVYGHGWQSDGLPLLVTKVDGTAVHEIGGRPALDVYFEHFRSEDPLISHEGATAGYHSAHAFGLIEPDGSQLVRGAFIDGDGLLRTFSPLPPYCAVQIMSAGPEELLAVSDTVVNDALDGADDASVILTFSCVARMDLLADRSAEEAELLHRAAAPVSTFGFYTYGEFARTTSVSGYHNATITALAL</sequence>
<dbReference type="SMART" id="SM01204">
    <property type="entry name" value="FIST_C"/>
    <property type="match status" value="1"/>
</dbReference>
<dbReference type="Pfam" id="PF10442">
    <property type="entry name" value="FIST_C"/>
    <property type="match status" value="1"/>
</dbReference>
<accession>A0A0A0C016</accession>
<dbReference type="Proteomes" id="UP000054314">
    <property type="component" value="Unassembled WGS sequence"/>
</dbReference>
<evidence type="ECO:0000313" key="4">
    <source>
        <dbReference type="EMBL" id="KGM13546.1"/>
    </source>
</evidence>
<protein>
    <recommendedName>
        <fullName evidence="6">Histidine kinase</fullName>
    </recommendedName>
</protein>
<dbReference type="Pfam" id="PF08495">
    <property type="entry name" value="FIST"/>
    <property type="match status" value="1"/>
</dbReference>